<dbReference type="Proteomes" id="UP000000268">
    <property type="component" value="Chromosome"/>
</dbReference>
<name>B0C2R5_ACAM1</name>
<dbReference type="KEGG" id="amr:AM1_6021"/>
<dbReference type="Pfam" id="PF13699">
    <property type="entry name" value="eCIS_core"/>
    <property type="match status" value="1"/>
</dbReference>
<dbReference type="eggNOG" id="COG0656">
    <property type="taxonomic scope" value="Bacteria"/>
</dbReference>
<gene>
    <name evidence="3" type="ordered locus">AM1_6021</name>
</gene>
<keyword evidence="4" id="KW-1185">Reference proteome</keyword>
<feature type="region of interest" description="Disordered" evidence="1">
    <location>
        <begin position="19"/>
        <end position="61"/>
    </location>
</feature>
<reference evidence="3 4" key="1">
    <citation type="journal article" date="2008" name="Proc. Natl. Acad. Sci. U.S.A.">
        <title>Niche adaptation and genome expansion in the chlorophyll d-producing cyanobacterium Acaryochloris marina.</title>
        <authorList>
            <person name="Swingley W.D."/>
            <person name="Chen M."/>
            <person name="Cheung P.C."/>
            <person name="Conrad A.L."/>
            <person name="Dejesa L.C."/>
            <person name="Hao J."/>
            <person name="Honchak B.M."/>
            <person name="Karbach L.E."/>
            <person name="Kurdoglu A."/>
            <person name="Lahiri S."/>
            <person name="Mastrian S.D."/>
            <person name="Miyashita H."/>
            <person name="Page L."/>
            <person name="Ramakrishna P."/>
            <person name="Satoh S."/>
            <person name="Sattley W.M."/>
            <person name="Shimada Y."/>
            <person name="Taylor H.L."/>
            <person name="Tomo T."/>
            <person name="Tsuchiya T."/>
            <person name="Wang Z.T."/>
            <person name="Raymond J."/>
            <person name="Mimuro M."/>
            <person name="Blankenship R.E."/>
            <person name="Touchman J.W."/>
        </authorList>
    </citation>
    <scope>NUCLEOTIDE SEQUENCE [LARGE SCALE GENOMIC DNA]</scope>
    <source>
        <strain evidence="4">MBIC 11017</strain>
    </source>
</reference>
<sequence length="512" mass="56889">MGLGLKAYDSVSDGGLLMKRTHAYKPEKSKSQPIPQQISSDQAQSATPVPPPIQAKTNEEGLAEWKAQQEKWEKFGTPWQDKVPNPSGELAQPWIQRKLTLGQPGDKYEQEADRIASQVVQQINAPTLSQFNQGQSVQREKELEEEVLAQSIRPAIQRQQEKTDEKISSELESSINTARGSGQPLDTGLQQSMGQVMGADFSGVRVHTDAQSDQLNQSIQARAFTTGQDVFFREGAYQPGNRHGQELIAHELTHVVQQNSAIQAKRSSVSFERLPSREQTEKSAMAFGQPSEIVNQSPAGRVHRCCGTSGPTELKDELVGTGSKPGVIVEAILNKSEEFASLKAKAGVTYKTAKKGTSGSYDPESHEVRLAKGQNTTTALNAIFETANAIQHSRFAKVKNAYDKGEFENGAKLSDWEVDSLDPLNPTTPEEWRAAIQEYYEWDSFQLARKTFEEVEPFFKEAGKSDEFEAFGKFFPCENFSDYIGVAKTNHYRDQVTRLNAAKDPKRIKLNF</sequence>
<evidence type="ECO:0000256" key="1">
    <source>
        <dbReference type="SAM" id="MobiDB-lite"/>
    </source>
</evidence>
<dbReference type="STRING" id="329726.AM1_6021"/>
<evidence type="ECO:0000313" key="4">
    <source>
        <dbReference type="Proteomes" id="UP000000268"/>
    </source>
</evidence>
<dbReference type="InterPro" id="IPR025295">
    <property type="entry name" value="eCIS_core_dom"/>
</dbReference>
<feature type="compositionally biased region" description="Low complexity" evidence="1">
    <location>
        <begin position="31"/>
        <end position="46"/>
    </location>
</feature>
<protein>
    <recommendedName>
        <fullName evidence="2">eCIS core domain-containing protein</fullName>
    </recommendedName>
</protein>
<proteinExistence type="predicted"/>
<feature type="compositionally biased region" description="Basic and acidic residues" evidence="1">
    <location>
        <begin position="159"/>
        <end position="169"/>
    </location>
</feature>
<evidence type="ECO:0000313" key="3">
    <source>
        <dbReference type="EMBL" id="ABW30953.1"/>
    </source>
</evidence>
<feature type="compositionally biased region" description="Polar residues" evidence="1">
    <location>
        <begin position="170"/>
        <end position="180"/>
    </location>
</feature>
<dbReference type="HOGENOM" id="CLU_531721_0_0_3"/>
<accession>B0C2R5</accession>
<feature type="domain" description="eCIS core" evidence="2">
    <location>
        <begin position="184"/>
        <end position="260"/>
    </location>
</feature>
<dbReference type="EMBL" id="CP000828">
    <property type="protein sequence ID" value="ABW30953.1"/>
    <property type="molecule type" value="Genomic_DNA"/>
</dbReference>
<evidence type="ECO:0000259" key="2">
    <source>
        <dbReference type="Pfam" id="PF13699"/>
    </source>
</evidence>
<feature type="region of interest" description="Disordered" evidence="1">
    <location>
        <begin position="157"/>
        <end position="185"/>
    </location>
</feature>
<dbReference type="AlphaFoldDB" id="B0C2R5"/>
<organism evidence="3 4">
    <name type="scientific">Acaryochloris marina (strain MBIC 11017)</name>
    <dbReference type="NCBI Taxonomy" id="329726"/>
    <lineage>
        <taxon>Bacteria</taxon>
        <taxon>Bacillati</taxon>
        <taxon>Cyanobacteriota</taxon>
        <taxon>Cyanophyceae</taxon>
        <taxon>Acaryochloridales</taxon>
        <taxon>Acaryochloridaceae</taxon>
        <taxon>Acaryochloris</taxon>
    </lineage>
</organism>